<dbReference type="PANTHER" id="PTHR11878:SF76">
    <property type="entry name" value="CALX-BETA DOMAIN-CONTAINING PROTEIN"/>
    <property type="match status" value="1"/>
</dbReference>
<feature type="transmembrane region" description="Helical" evidence="31">
    <location>
        <begin position="706"/>
        <end position="726"/>
    </location>
</feature>
<evidence type="ECO:0000259" key="32">
    <source>
        <dbReference type="PROSITE" id="PS50011"/>
    </source>
</evidence>
<dbReference type="EMBL" id="JYDR01000067">
    <property type="protein sequence ID" value="KRY70817.1"/>
    <property type="molecule type" value="Genomic_DNA"/>
</dbReference>
<dbReference type="Gene3D" id="2.60.40.2030">
    <property type="match status" value="2"/>
</dbReference>
<dbReference type="SMART" id="SM00237">
    <property type="entry name" value="Calx_beta"/>
    <property type="match status" value="2"/>
</dbReference>
<comment type="subcellular location">
    <subcellularLocation>
        <location evidence="1">Cell membrane</location>
        <topology evidence="1">Multi-pass membrane protein</topology>
    </subcellularLocation>
</comment>
<dbReference type="Gene3D" id="1.10.510.10">
    <property type="entry name" value="Transferase(Phosphotransferase) domain 1"/>
    <property type="match status" value="2"/>
</dbReference>
<evidence type="ECO:0000313" key="34">
    <source>
        <dbReference type="Proteomes" id="UP000054632"/>
    </source>
</evidence>
<keyword evidence="15 29" id="KW-0547">Nucleotide-binding</keyword>
<dbReference type="GO" id="GO:0005524">
    <property type="term" value="F:ATP binding"/>
    <property type="evidence" value="ECO:0007669"/>
    <property type="project" value="UniProtKB-UniRule"/>
</dbReference>
<dbReference type="InterPro" id="IPR044880">
    <property type="entry name" value="NCX_ion-bd_dom_sf"/>
</dbReference>
<dbReference type="GO" id="GO:0005886">
    <property type="term" value="C:plasma membrane"/>
    <property type="evidence" value="ECO:0007669"/>
    <property type="project" value="UniProtKB-SubCell"/>
</dbReference>
<dbReference type="FunFam" id="1.10.510.10:FF:000754">
    <property type="entry name" value="Interleukin-1 receptor-associated kinase"/>
    <property type="match status" value="1"/>
</dbReference>
<dbReference type="InterPro" id="IPR025999">
    <property type="entry name" value="MCRS_N"/>
</dbReference>
<dbReference type="Gene3D" id="1.20.1420.30">
    <property type="entry name" value="NCX, central ion-binding region"/>
    <property type="match status" value="2"/>
</dbReference>
<dbReference type="SUPFAM" id="SSF49879">
    <property type="entry name" value="SMAD/FHA domain"/>
    <property type="match status" value="1"/>
</dbReference>
<feature type="transmembrane region" description="Helical" evidence="31">
    <location>
        <begin position="171"/>
        <end position="194"/>
    </location>
</feature>
<evidence type="ECO:0000313" key="33">
    <source>
        <dbReference type="EMBL" id="KRY70817.1"/>
    </source>
</evidence>
<evidence type="ECO:0000256" key="12">
    <source>
        <dbReference type="ARBA" id="ARBA00022723"/>
    </source>
</evidence>
<keyword evidence="9" id="KW-0109">Calcium transport</keyword>
<evidence type="ECO:0000256" key="4">
    <source>
        <dbReference type="ARBA" id="ARBA00012513"/>
    </source>
</evidence>
<keyword evidence="6" id="KW-0050">Antiport</keyword>
<keyword evidence="7" id="KW-1003">Cell membrane</keyword>
<feature type="transmembrane region" description="Helical" evidence="31">
    <location>
        <begin position="40"/>
        <end position="65"/>
    </location>
</feature>
<keyword evidence="16" id="KW-0418">Kinase</keyword>
<comment type="catalytic activity">
    <reaction evidence="27">
        <text>L-threonyl-[protein] + ATP = O-phospho-L-threonyl-[protein] + ADP + H(+)</text>
        <dbReference type="Rhea" id="RHEA:46608"/>
        <dbReference type="Rhea" id="RHEA-COMP:11060"/>
        <dbReference type="Rhea" id="RHEA-COMP:11605"/>
        <dbReference type="ChEBI" id="CHEBI:15378"/>
        <dbReference type="ChEBI" id="CHEBI:30013"/>
        <dbReference type="ChEBI" id="CHEBI:30616"/>
        <dbReference type="ChEBI" id="CHEBI:61977"/>
        <dbReference type="ChEBI" id="CHEBI:456216"/>
        <dbReference type="EC" id="2.7.11.1"/>
    </reaction>
</comment>
<dbReference type="EC" id="2.7.11.1" evidence="4"/>
<evidence type="ECO:0000256" key="26">
    <source>
        <dbReference type="ARBA" id="ARBA00033667"/>
    </source>
</evidence>
<evidence type="ECO:0000256" key="19">
    <source>
        <dbReference type="ARBA" id="ARBA00022860"/>
    </source>
</evidence>
<feature type="binding site" evidence="29">
    <location>
        <position position="875"/>
    </location>
    <ligand>
        <name>ATP</name>
        <dbReference type="ChEBI" id="CHEBI:30616"/>
    </ligand>
</feature>
<dbReference type="InterPro" id="IPR008271">
    <property type="entry name" value="Ser/Thr_kinase_AS"/>
</dbReference>
<evidence type="ECO:0000256" key="31">
    <source>
        <dbReference type="SAM" id="Phobius"/>
    </source>
</evidence>
<keyword evidence="8" id="KW-0723">Serine/threonine-protein kinase</keyword>
<keyword evidence="12" id="KW-0479">Metal-binding</keyword>
<keyword evidence="24" id="KW-0325">Glycoprotein</keyword>
<dbReference type="InterPro" id="IPR008984">
    <property type="entry name" value="SMAD_FHA_dom_sf"/>
</dbReference>
<dbReference type="GO" id="GO:0005516">
    <property type="term" value="F:calmodulin binding"/>
    <property type="evidence" value="ECO:0007669"/>
    <property type="project" value="UniProtKB-KW"/>
</dbReference>
<evidence type="ECO:0000256" key="15">
    <source>
        <dbReference type="ARBA" id="ARBA00022741"/>
    </source>
</evidence>
<keyword evidence="22" id="KW-0406">Ion transport</keyword>
<evidence type="ECO:0000256" key="22">
    <source>
        <dbReference type="ARBA" id="ARBA00023065"/>
    </source>
</evidence>
<dbReference type="SUPFAM" id="SSF47986">
    <property type="entry name" value="DEATH domain"/>
    <property type="match status" value="1"/>
</dbReference>
<evidence type="ECO:0000256" key="24">
    <source>
        <dbReference type="ARBA" id="ARBA00023180"/>
    </source>
</evidence>
<dbReference type="Pfam" id="PF03160">
    <property type="entry name" value="Calx-beta"/>
    <property type="match status" value="2"/>
</dbReference>
<keyword evidence="25" id="KW-0739">Sodium transport</keyword>
<evidence type="ECO:0000256" key="9">
    <source>
        <dbReference type="ARBA" id="ARBA00022568"/>
    </source>
</evidence>
<dbReference type="InterPro" id="IPR003644">
    <property type="entry name" value="Calx_beta"/>
</dbReference>
<dbReference type="PROSITE" id="PS00107">
    <property type="entry name" value="PROTEIN_KINASE_ATP"/>
    <property type="match status" value="2"/>
</dbReference>
<accession>A0A0V1EB51</accession>
<dbReference type="SUPFAM" id="SSF141072">
    <property type="entry name" value="CalX-like"/>
    <property type="match status" value="2"/>
</dbReference>
<dbReference type="Proteomes" id="UP000054632">
    <property type="component" value="Unassembled WGS sequence"/>
</dbReference>
<keyword evidence="21" id="KW-0915">Sodium</keyword>
<feature type="domain" description="Protein kinase" evidence="32">
    <location>
        <begin position="846"/>
        <end position="1106"/>
    </location>
</feature>
<comment type="similarity">
    <text evidence="3">Belongs to the protein kinase superfamily. TKL Ser/Thr protein kinase family. Pelle subfamily.</text>
</comment>
<evidence type="ECO:0000256" key="6">
    <source>
        <dbReference type="ARBA" id="ARBA00022449"/>
    </source>
</evidence>
<keyword evidence="17" id="KW-0106">Calcium</keyword>
<comment type="caution">
    <text evidence="33">The sequence shown here is derived from an EMBL/GenBank/DDBJ whole genome shotgun (WGS) entry which is preliminary data.</text>
</comment>
<feature type="compositionally biased region" description="Polar residues" evidence="30">
    <location>
        <begin position="1430"/>
        <end position="1442"/>
    </location>
</feature>
<evidence type="ECO:0000256" key="10">
    <source>
        <dbReference type="ARBA" id="ARBA00022679"/>
    </source>
</evidence>
<evidence type="ECO:0000256" key="27">
    <source>
        <dbReference type="ARBA" id="ARBA00047899"/>
    </source>
</evidence>
<dbReference type="SMART" id="SM00220">
    <property type="entry name" value="S_TKc"/>
    <property type="match status" value="2"/>
</dbReference>
<proteinExistence type="inferred from homology"/>
<evidence type="ECO:0000256" key="8">
    <source>
        <dbReference type="ARBA" id="ARBA00022527"/>
    </source>
</evidence>
<feature type="transmembrane region" description="Helical" evidence="31">
    <location>
        <begin position="138"/>
        <end position="159"/>
    </location>
</feature>
<comment type="similarity">
    <text evidence="2">Belongs to the Ca(2+):cation antiporter (CaCA) (TC 2.A.19) family. SLC8 subfamily.</text>
</comment>
<evidence type="ECO:0000256" key="21">
    <source>
        <dbReference type="ARBA" id="ARBA00023053"/>
    </source>
</evidence>
<evidence type="ECO:0000256" key="7">
    <source>
        <dbReference type="ARBA" id="ARBA00022475"/>
    </source>
</evidence>
<dbReference type="Pfam" id="PF01699">
    <property type="entry name" value="Na_Ca_ex"/>
    <property type="match status" value="2"/>
</dbReference>
<feature type="domain" description="Protein kinase" evidence="32">
    <location>
        <begin position="2046"/>
        <end position="2337"/>
    </location>
</feature>
<evidence type="ECO:0000256" key="18">
    <source>
        <dbReference type="ARBA" id="ARBA00022840"/>
    </source>
</evidence>
<dbReference type="Gene3D" id="3.30.200.20">
    <property type="entry name" value="Phosphorylase Kinase, domain 1"/>
    <property type="match status" value="1"/>
</dbReference>
<feature type="binding site" evidence="29">
    <location>
        <position position="2074"/>
    </location>
    <ligand>
        <name>ATP</name>
        <dbReference type="ChEBI" id="CHEBI:30616"/>
    </ligand>
</feature>
<dbReference type="InterPro" id="IPR038081">
    <property type="entry name" value="CalX-like_sf"/>
</dbReference>
<keyword evidence="5" id="KW-0813">Transport</keyword>
<dbReference type="InterPro" id="IPR004836">
    <property type="entry name" value="Na_Ca_Ex"/>
</dbReference>
<dbReference type="GO" id="GO:0004674">
    <property type="term" value="F:protein serine/threonine kinase activity"/>
    <property type="evidence" value="ECO:0007669"/>
    <property type="project" value="UniProtKB-KW"/>
</dbReference>
<comment type="catalytic activity">
    <reaction evidence="28">
        <text>L-seryl-[protein] + ATP = O-phospho-L-seryl-[protein] + ADP + H(+)</text>
        <dbReference type="Rhea" id="RHEA:17989"/>
        <dbReference type="Rhea" id="RHEA-COMP:9863"/>
        <dbReference type="Rhea" id="RHEA-COMP:11604"/>
        <dbReference type="ChEBI" id="CHEBI:15378"/>
        <dbReference type="ChEBI" id="CHEBI:29999"/>
        <dbReference type="ChEBI" id="CHEBI:30616"/>
        <dbReference type="ChEBI" id="CHEBI:83421"/>
        <dbReference type="ChEBI" id="CHEBI:456216"/>
        <dbReference type="EC" id="2.7.11.1"/>
    </reaction>
</comment>
<evidence type="ECO:0000256" key="28">
    <source>
        <dbReference type="ARBA" id="ARBA00048679"/>
    </source>
</evidence>
<evidence type="ECO:0000256" key="2">
    <source>
        <dbReference type="ARBA" id="ARBA00007489"/>
    </source>
</evidence>
<dbReference type="GO" id="GO:0005432">
    <property type="term" value="F:calcium:sodium antiporter activity"/>
    <property type="evidence" value="ECO:0007669"/>
    <property type="project" value="InterPro"/>
</dbReference>
<feature type="transmembrane region" description="Helical" evidence="31">
    <location>
        <begin position="670"/>
        <end position="700"/>
    </location>
</feature>
<name>A0A0V1EB51_TRIPS</name>
<dbReference type="PROSITE" id="PS50011">
    <property type="entry name" value="PROTEIN_KINASE_DOM"/>
    <property type="match status" value="2"/>
</dbReference>
<dbReference type="PROSITE" id="PS00108">
    <property type="entry name" value="PROTEIN_KINASE_ST"/>
    <property type="match status" value="1"/>
</dbReference>
<protein>
    <recommendedName>
        <fullName evidence="4">non-specific serine/threonine protein kinase</fullName>
        <ecNumber evidence="4">2.7.11.1</ecNumber>
    </recommendedName>
</protein>
<evidence type="ECO:0000256" key="16">
    <source>
        <dbReference type="ARBA" id="ARBA00022777"/>
    </source>
</evidence>
<evidence type="ECO:0000256" key="29">
    <source>
        <dbReference type="PROSITE-ProRule" id="PRU10141"/>
    </source>
</evidence>
<dbReference type="InterPro" id="IPR004837">
    <property type="entry name" value="NaCa_Exmemb"/>
</dbReference>
<dbReference type="Pfam" id="PF13325">
    <property type="entry name" value="MCRS_N"/>
    <property type="match status" value="1"/>
</dbReference>
<dbReference type="InterPro" id="IPR011029">
    <property type="entry name" value="DEATH-like_dom_sf"/>
</dbReference>
<keyword evidence="18 29" id="KW-0067">ATP-binding</keyword>
<dbReference type="Pfam" id="PF00069">
    <property type="entry name" value="Pkinase"/>
    <property type="match status" value="2"/>
</dbReference>
<evidence type="ECO:0000256" key="3">
    <source>
        <dbReference type="ARBA" id="ARBA00008718"/>
    </source>
</evidence>
<keyword evidence="23 31" id="KW-0472">Membrane</keyword>
<organism evidence="33 34">
    <name type="scientific">Trichinella pseudospiralis</name>
    <name type="common">Parasitic roundworm</name>
    <dbReference type="NCBI Taxonomy" id="6337"/>
    <lineage>
        <taxon>Eukaryota</taxon>
        <taxon>Metazoa</taxon>
        <taxon>Ecdysozoa</taxon>
        <taxon>Nematoda</taxon>
        <taxon>Enoplea</taxon>
        <taxon>Dorylaimia</taxon>
        <taxon>Trichinellida</taxon>
        <taxon>Trichinellidae</taxon>
        <taxon>Trichinella</taxon>
    </lineage>
</organism>
<dbReference type="PANTHER" id="PTHR11878">
    <property type="entry name" value="SODIUM/CALCIUM EXCHANGER"/>
    <property type="match status" value="1"/>
</dbReference>
<dbReference type="CDD" id="cd14066">
    <property type="entry name" value="STKc_IRAK"/>
    <property type="match status" value="1"/>
</dbReference>
<feature type="transmembrane region" description="Helical" evidence="31">
    <location>
        <begin position="776"/>
        <end position="796"/>
    </location>
</feature>
<keyword evidence="11 31" id="KW-0812">Transmembrane</keyword>
<keyword evidence="19" id="KW-0112">Calmodulin-binding</keyword>
<feature type="transmembrane region" description="Helical" evidence="31">
    <location>
        <begin position="200"/>
        <end position="221"/>
    </location>
</feature>
<feature type="transmembrane region" description="Helical" evidence="31">
    <location>
        <begin position="747"/>
        <end position="764"/>
    </location>
</feature>
<keyword evidence="20 31" id="KW-1133">Transmembrane helix</keyword>
<dbReference type="InterPro" id="IPR017441">
    <property type="entry name" value="Protein_kinase_ATP_BS"/>
</dbReference>
<dbReference type="InterPro" id="IPR000719">
    <property type="entry name" value="Prot_kinase_dom"/>
</dbReference>
<evidence type="ECO:0000256" key="1">
    <source>
        <dbReference type="ARBA" id="ARBA00004651"/>
    </source>
</evidence>
<evidence type="ECO:0000256" key="5">
    <source>
        <dbReference type="ARBA" id="ARBA00022448"/>
    </source>
</evidence>
<feature type="transmembrane region" description="Helical" evidence="31">
    <location>
        <begin position="816"/>
        <end position="838"/>
    </location>
</feature>
<dbReference type="SUPFAM" id="SSF56112">
    <property type="entry name" value="Protein kinase-like (PK-like)"/>
    <property type="match status" value="2"/>
</dbReference>
<dbReference type="GO" id="GO:0007154">
    <property type="term" value="P:cell communication"/>
    <property type="evidence" value="ECO:0007669"/>
    <property type="project" value="InterPro"/>
</dbReference>
<evidence type="ECO:0000256" key="25">
    <source>
        <dbReference type="ARBA" id="ARBA00023201"/>
    </source>
</evidence>
<evidence type="ECO:0000256" key="23">
    <source>
        <dbReference type="ARBA" id="ARBA00023136"/>
    </source>
</evidence>
<evidence type="ECO:0000256" key="30">
    <source>
        <dbReference type="SAM" id="MobiDB-lite"/>
    </source>
</evidence>
<evidence type="ECO:0000256" key="17">
    <source>
        <dbReference type="ARBA" id="ARBA00022837"/>
    </source>
</evidence>
<keyword evidence="10" id="KW-0808">Transferase</keyword>
<gene>
    <name evidence="33" type="primary">SLC8A1</name>
    <name evidence="33" type="ORF">T4A_13031</name>
</gene>
<sequence>MLQYINGTALVLVENAYACADRGLLLPLIDESRWPTATRAFLYLIGLLYSFVGVAILADSFMCAVERITSTKRTLKLQTAVDEETGSVLEQYQEVLIWNPTVANLTLMALGSSAPEILLSIIEIIGNGFKAGDLGPGTIVGSAAFNLFIITAVCILSVGCGSKKCIEDFQVFCVTTGWSVFAYIWLIIVLVLVSPNRIEVWEGLLTLLFFGALLLHAYLVSKQLCSGGRGRSRATTERDRTPKALRELNRRSWAGPALNGKEKLLDVIEQNRVDRLSRELRRKYPHLTDDSLAEVVAKQIEKETPHDRLWYRIMAVRRLASSMRSRLQAKPVSEQVCQKLETLSRTGMLRRTQTETGVRSVTNVEFAANAYAVDPTGERRIRLKVVRRGSARKQLVFNYRTMSGSAVQDVHFLKKSETVVFAPQEREKTIRIEVCNPAQWRPGLTFWVKLELIPGDTDDRITLGLASAAKIIYPKAAVGESVEFAISDLRVGENEGFARIPISRRAPLSTDPRSIFSSAFVEWKAENGTAKQGEDFVGEKGELIMEPGVVEAYIDIPIVNDYEPEKDETFTVKLLPGKASLGACQSVVVTIVNDDNICRYYAKFEEKVRHSLLTCKLESSTWKEQLLKAVSVNGGETSDASMVDCLAHVVAFPWKVIAAFVPPTTIFGGWLAFIVALALIGLLTAIIGDLAAIFGCLVGLKDSVTAITFVALGTSLPDTFASRLAALQDKTADNAIGNINGSNSVNVFLGLGLPWFIASCYWAARGEAFVVHSGDIGFSVTIYTVLSLICIVMMMLRRFLPVLGEAELGGPTIPKWLCSVALILFWFMYILLSALQAYEGDVVKGFAVKRVIGLGSFGQVYEVFNSAENQPAAMKVELSKQRNHTLKNELLILRKLRKANVRHICKIFTFGRDSTYSYVIMSLVGLNIKHLLKAANKSFVFNLRTVLHVGINSLEALQDIHSAGYLHRDIKPENFAIGCEPNSRQLFILDFGMARQYVKENHVHRRPRAKCGFRGTLFYASVNALKLNEQSRKDDIWSWFFMLIRMTSGQLPWCRMMPSKFHILVFKTYAYDSRKHVRLADYADASLTSHKAKRLTKKLRDSHALRSKYNLYECEEDILLVDFECNDDEEGEVEVNVTSKSASKKLPKSDNDNHVYNTYPVHLWTIIASYIYPEDICRFALICPDAASAIRSAHFWKMLYKRCRNVYSLPEEYKPISMQRLYGLRAAVIRSLFFAYEPFVLRMQTMKGFSLSDKDIRLLTRSICISAWHRRIVECSQQSRWVFFFKFKTLENLIKAKKITNVSNKTTTKHADDRLKFMDDVNANKDDGCFVLKASANAFTHINPTVLGARLGQLSTSLTPDTNTYQISLTFVDSLTVCKNKRFGATFSSAGEVVQLTGVLSLNVLHWWYPMFRPSPLTILAIESAETGQQAVLESGPSSTTDHNVDPSPTVRRSSRGVKRKKLDDGMVDSGVIGTKSGRRLRIFDDVDESLARPMTRRCSAAAAKKSEPVRRSCADMAKFRRDSMQTGACCSNQAKQAHIQKDFTRWQAEDDLALIIACERMNSLPMVHRMVTFSLPFTLQEIEERWYELFYDPIVSKRSKERFAELNAEVIRRVKANTPYSHAEHQILTSIPSTVDAVVERFQTVLSKHSEVFYPGRTASGLMDRWLMLKAEGLLIDQNHSEPSKGRSGGGRKQAVSFMAEMNKSNDHETPDFDLAVHNMPVVTQFVTNALNASFSADVLAVLRGRVVEYLIQVPEVVVGHRKKTDFEGVDLSYEGPCGKISRRQAVISYRSNSKEFIIFNEGSAVIYVDRKACNKGSSLTLKNNSVIEVEVFDQHFAALIFESDSRVAVLCIIFRIVFQRGQRIIRYLSKSSLLKMDDFPVTFVYELPFRSIEILVNCLDMGNEWEEVAGVLNFTFQEVCFLRQAGSRHNSSSAEMLQILSGRGVSLKMLRDALHKVGNLRALELLDKSIKDYSTTENKSSYKSLLNPGKESGNLLFTAYDNQHSMESNTLEEKPVSVNHSTVMSLPGALRASYEEIVQATDNFSANNLLGHGGYGMVYKGIWKNTVVAVKKLVFDKCTGKQQQPLHNHAAVQQLLKELQALTLLRHDNILSLYGYCFDHMVPYLVYQYMANGSLEDRLHNRGENELLTWMERLKILLGTCRGLNFLHTCSDQPVIHGDVKSANILLDQHLEPKIGDFGLCRMGKLRDGVDEHPFIVSHIKGTLAYLPPEFISKKLVSSKLDVYSFGTVLFEVATGLHPYSANRCPKNLVCFMRHERFERGSVMHLIDQSLGENSAETNMGMKFFQQFVQDAFCCTAVEPASRPCLVEILKHLEALQANL</sequence>
<feature type="region of interest" description="Disordered" evidence="30">
    <location>
        <begin position="1430"/>
        <end position="1461"/>
    </location>
</feature>
<comment type="catalytic activity">
    <reaction evidence="26">
        <text>Ca(2+)(in) + 3 Na(+)(out) = Ca(2+)(out) + 3 Na(+)(in)</text>
        <dbReference type="Rhea" id="RHEA:69955"/>
        <dbReference type="ChEBI" id="CHEBI:29101"/>
        <dbReference type="ChEBI" id="CHEBI:29108"/>
    </reaction>
</comment>
<evidence type="ECO:0000256" key="11">
    <source>
        <dbReference type="ARBA" id="ARBA00022692"/>
    </source>
</evidence>
<dbReference type="InterPro" id="IPR051171">
    <property type="entry name" value="CaCA"/>
</dbReference>
<keyword evidence="14" id="KW-0677">Repeat</keyword>
<dbReference type="PRINTS" id="PR01259">
    <property type="entry name" value="NACAEXCHNGR"/>
</dbReference>
<keyword evidence="13" id="KW-0732">Signal</keyword>
<evidence type="ECO:0000256" key="14">
    <source>
        <dbReference type="ARBA" id="ARBA00022737"/>
    </source>
</evidence>
<reference evidence="33 34" key="1">
    <citation type="submission" date="2015-01" db="EMBL/GenBank/DDBJ databases">
        <title>Evolution of Trichinella species and genotypes.</title>
        <authorList>
            <person name="Korhonen P.K."/>
            <person name="Edoardo P."/>
            <person name="Giuseppe L.R."/>
            <person name="Gasser R.B."/>
        </authorList>
    </citation>
    <scope>NUCLEOTIDE SEQUENCE [LARGE SCALE GENOMIC DNA]</scope>
    <source>
        <strain evidence="33">ISS13</strain>
    </source>
</reference>
<evidence type="ECO:0000256" key="20">
    <source>
        <dbReference type="ARBA" id="ARBA00022989"/>
    </source>
</evidence>
<dbReference type="GO" id="GO:0046872">
    <property type="term" value="F:metal ion binding"/>
    <property type="evidence" value="ECO:0007669"/>
    <property type="project" value="UniProtKB-KW"/>
</dbReference>
<evidence type="ECO:0000256" key="13">
    <source>
        <dbReference type="ARBA" id="ARBA00022729"/>
    </source>
</evidence>
<dbReference type="InterPro" id="IPR011009">
    <property type="entry name" value="Kinase-like_dom_sf"/>
</dbReference>
<dbReference type="Gene3D" id="1.10.533.10">
    <property type="entry name" value="Death Domain, Fas"/>
    <property type="match status" value="1"/>
</dbReference>